<dbReference type="CDD" id="cd07185">
    <property type="entry name" value="OmpA_C-like"/>
    <property type="match status" value="1"/>
</dbReference>
<dbReference type="InterPro" id="IPR006664">
    <property type="entry name" value="OMP_bac"/>
</dbReference>
<dbReference type="SUPFAM" id="SSF103088">
    <property type="entry name" value="OmpA-like"/>
    <property type="match status" value="1"/>
</dbReference>
<keyword evidence="3" id="KW-0998">Cell outer membrane</keyword>
<evidence type="ECO:0000256" key="1">
    <source>
        <dbReference type="ARBA" id="ARBA00004442"/>
    </source>
</evidence>
<reference evidence="7" key="1">
    <citation type="journal article" date="2019" name="Int. J. Syst. Evol. Microbiol.">
        <title>The Global Catalogue of Microorganisms (GCM) 10K type strain sequencing project: providing services to taxonomists for standard genome sequencing and annotation.</title>
        <authorList>
            <consortium name="The Broad Institute Genomics Platform"/>
            <consortium name="The Broad Institute Genome Sequencing Center for Infectious Disease"/>
            <person name="Wu L."/>
            <person name="Ma J."/>
        </authorList>
    </citation>
    <scope>NUCLEOTIDE SEQUENCE [LARGE SCALE GENOMIC DNA]</scope>
    <source>
        <strain evidence="7">KCTC 23299</strain>
    </source>
</reference>
<dbReference type="Proteomes" id="UP001597511">
    <property type="component" value="Unassembled WGS sequence"/>
</dbReference>
<keyword evidence="2 4" id="KW-0472">Membrane</keyword>
<dbReference type="PANTHER" id="PTHR30329:SF21">
    <property type="entry name" value="LIPOPROTEIN YIAD-RELATED"/>
    <property type="match status" value="1"/>
</dbReference>
<sequence length="390" mass="43743">MYPIKTSYKYYCCLFISWLSVSIGYAQTNLLLNGGFEDINTCTEYESECGVEGWFYLRDVKAQMYSQEEGTLNLGSNSYAIFYDWIDHTGFSPIIGTMLPCNLKKGNKYTFSGLLSAKLNPKLVFVPGVVTGEYYYVPNRPFAKTMKPDSILQLTPVPDSRFYKFEYSFIATGNEAYLTFGAFVREDAITGKRMVNKKETIEMVMDNFALTPADPAEGVCTAFAQQKKAIYSYNYRHKLLDNTLYAKGKLPVVFSGEAAELTATAIIPETVPLTDTLRLGDVLFDFNKAVLKPEAETVLAEFFTKTDIENIDSILVQGHTDSVGTEERNNELSLQRSTAVIRWLQQLNIVGANSIKAQAFGKSRPVATNTTTEGRAANRRVEIIIFRRGL</sequence>
<evidence type="ECO:0000256" key="2">
    <source>
        <dbReference type="ARBA" id="ARBA00023136"/>
    </source>
</evidence>
<evidence type="ECO:0000313" key="6">
    <source>
        <dbReference type="EMBL" id="MFD2918394.1"/>
    </source>
</evidence>
<evidence type="ECO:0000313" key="7">
    <source>
        <dbReference type="Proteomes" id="UP001597511"/>
    </source>
</evidence>
<evidence type="ECO:0000256" key="3">
    <source>
        <dbReference type="ARBA" id="ARBA00023237"/>
    </source>
</evidence>
<dbReference type="RefSeq" id="WP_386094438.1">
    <property type="nucleotide sequence ID" value="NZ_JBHUOZ010000001.1"/>
</dbReference>
<gene>
    <name evidence="6" type="ORF">ACFS6H_01655</name>
</gene>
<evidence type="ECO:0000259" key="5">
    <source>
        <dbReference type="PROSITE" id="PS51123"/>
    </source>
</evidence>
<feature type="domain" description="OmpA-like" evidence="5">
    <location>
        <begin position="271"/>
        <end position="389"/>
    </location>
</feature>
<comment type="subcellular location">
    <subcellularLocation>
        <location evidence="1">Cell outer membrane</location>
    </subcellularLocation>
</comment>
<dbReference type="EMBL" id="JBHUOZ010000001">
    <property type="protein sequence ID" value="MFD2918394.1"/>
    <property type="molecule type" value="Genomic_DNA"/>
</dbReference>
<proteinExistence type="predicted"/>
<protein>
    <submittedName>
        <fullName evidence="6">OmpA family protein</fullName>
    </submittedName>
</protein>
<name>A0ABW5ZZD2_9BACT</name>
<dbReference type="InterPro" id="IPR050330">
    <property type="entry name" value="Bact_OuterMem_StrucFunc"/>
</dbReference>
<dbReference type="Pfam" id="PF00691">
    <property type="entry name" value="OmpA"/>
    <property type="match status" value="1"/>
</dbReference>
<comment type="caution">
    <text evidence="6">The sequence shown here is derived from an EMBL/GenBank/DDBJ whole genome shotgun (WGS) entry which is preliminary data.</text>
</comment>
<dbReference type="InterPro" id="IPR006665">
    <property type="entry name" value="OmpA-like"/>
</dbReference>
<keyword evidence="7" id="KW-1185">Reference proteome</keyword>
<accession>A0ABW5ZZD2</accession>
<dbReference type="InterPro" id="IPR036737">
    <property type="entry name" value="OmpA-like_sf"/>
</dbReference>
<organism evidence="6 7">
    <name type="scientific">Terrimonas rubra</name>
    <dbReference type="NCBI Taxonomy" id="1035890"/>
    <lineage>
        <taxon>Bacteria</taxon>
        <taxon>Pseudomonadati</taxon>
        <taxon>Bacteroidota</taxon>
        <taxon>Chitinophagia</taxon>
        <taxon>Chitinophagales</taxon>
        <taxon>Chitinophagaceae</taxon>
        <taxon>Terrimonas</taxon>
    </lineage>
</organism>
<dbReference type="PRINTS" id="PR01021">
    <property type="entry name" value="OMPADOMAIN"/>
</dbReference>
<evidence type="ECO:0000256" key="4">
    <source>
        <dbReference type="PROSITE-ProRule" id="PRU00473"/>
    </source>
</evidence>
<dbReference type="PROSITE" id="PS51123">
    <property type="entry name" value="OMPA_2"/>
    <property type="match status" value="1"/>
</dbReference>
<dbReference type="PANTHER" id="PTHR30329">
    <property type="entry name" value="STATOR ELEMENT OF FLAGELLAR MOTOR COMPLEX"/>
    <property type="match status" value="1"/>
</dbReference>
<dbReference type="Gene3D" id="3.30.1330.60">
    <property type="entry name" value="OmpA-like domain"/>
    <property type="match status" value="1"/>
</dbReference>